<keyword evidence="4 15" id="KW-0012">Acyltransferase</keyword>
<dbReference type="GO" id="GO:0030163">
    <property type="term" value="P:protein catabolic process"/>
    <property type="evidence" value="ECO:0007669"/>
    <property type="project" value="UniProtKB-UniRule"/>
</dbReference>
<dbReference type="SUPFAM" id="SSF55729">
    <property type="entry name" value="Acyl-CoA N-acyltransferases (Nat)"/>
    <property type="match status" value="1"/>
</dbReference>
<dbReference type="HAMAP" id="MF_00688">
    <property type="entry name" value="Leu_Phe_trans"/>
    <property type="match status" value="1"/>
</dbReference>
<proteinExistence type="inferred from homology"/>
<gene>
    <name evidence="15 16" type="primary">aat</name>
    <name evidence="16" type="ORF">QE207_06010</name>
</gene>
<dbReference type="NCBIfam" id="TIGR00667">
    <property type="entry name" value="aat"/>
    <property type="match status" value="1"/>
</dbReference>
<comment type="catalytic activity">
    <reaction evidence="7 15">
        <text>N-terminal L-lysyl-[protein] + L-leucyl-tRNA(Leu) = N-terminal L-leucyl-L-lysyl-[protein] + tRNA(Leu) + H(+)</text>
        <dbReference type="Rhea" id="RHEA:12340"/>
        <dbReference type="Rhea" id="RHEA-COMP:9613"/>
        <dbReference type="Rhea" id="RHEA-COMP:9622"/>
        <dbReference type="Rhea" id="RHEA-COMP:12670"/>
        <dbReference type="Rhea" id="RHEA-COMP:12671"/>
        <dbReference type="ChEBI" id="CHEBI:15378"/>
        <dbReference type="ChEBI" id="CHEBI:65249"/>
        <dbReference type="ChEBI" id="CHEBI:78442"/>
        <dbReference type="ChEBI" id="CHEBI:78494"/>
        <dbReference type="ChEBI" id="CHEBI:133043"/>
        <dbReference type="EC" id="2.3.2.6"/>
    </reaction>
</comment>
<evidence type="ECO:0000256" key="13">
    <source>
        <dbReference type="ARBA" id="ARBA00077165"/>
    </source>
</evidence>
<evidence type="ECO:0000256" key="2">
    <source>
        <dbReference type="ARBA" id="ARBA00022490"/>
    </source>
</evidence>
<comment type="catalytic activity">
    <reaction evidence="6 15">
        <text>N-terminal L-arginyl-[protein] + L-leucyl-tRNA(Leu) = N-terminal L-leucyl-L-arginyl-[protein] + tRNA(Leu) + H(+)</text>
        <dbReference type="Rhea" id="RHEA:50416"/>
        <dbReference type="Rhea" id="RHEA-COMP:9613"/>
        <dbReference type="Rhea" id="RHEA-COMP:9622"/>
        <dbReference type="Rhea" id="RHEA-COMP:12672"/>
        <dbReference type="Rhea" id="RHEA-COMP:12673"/>
        <dbReference type="ChEBI" id="CHEBI:15378"/>
        <dbReference type="ChEBI" id="CHEBI:64719"/>
        <dbReference type="ChEBI" id="CHEBI:78442"/>
        <dbReference type="ChEBI" id="CHEBI:78494"/>
        <dbReference type="ChEBI" id="CHEBI:133044"/>
        <dbReference type="EC" id="2.3.2.6"/>
    </reaction>
</comment>
<dbReference type="Gene3D" id="3.40.630.70">
    <property type="entry name" value="Leucyl/phenylalanyl-tRNA-protein transferase, C-terminal domain"/>
    <property type="match status" value="1"/>
</dbReference>
<evidence type="ECO:0000256" key="7">
    <source>
        <dbReference type="ARBA" id="ARBA00051538"/>
    </source>
</evidence>
<dbReference type="AlphaFoldDB" id="A0AA95GCE5"/>
<dbReference type="FunFam" id="3.40.630.70:FF:000001">
    <property type="entry name" value="Leucyl/phenylalanyl-tRNA--protein transferase"/>
    <property type="match status" value="1"/>
</dbReference>
<dbReference type="InterPro" id="IPR004616">
    <property type="entry name" value="Leu/Phe-tRNA_Trfase"/>
</dbReference>
<dbReference type="GO" id="GO:0005737">
    <property type="term" value="C:cytoplasm"/>
    <property type="evidence" value="ECO:0007669"/>
    <property type="project" value="UniProtKB-SubCell"/>
</dbReference>
<evidence type="ECO:0000256" key="10">
    <source>
        <dbReference type="ARBA" id="ARBA00066767"/>
    </source>
</evidence>
<dbReference type="GO" id="GO:0008914">
    <property type="term" value="F:leucyl-tRNA--protein transferase activity"/>
    <property type="evidence" value="ECO:0007669"/>
    <property type="project" value="UniProtKB-UniRule"/>
</dbReference>
<evidence type="ECO:0000256" key="12">
    <source>
        <dbReference type="ARBA" id="ARBA00077136"/>
    </source>
</evidence>
<dbReference type="Gene3D" id="3.30.70.3550">
    <property type="entry name" value="Leucyl/phenylalanyl-tRNA-protein transferase, N-terminal domain"/>
    <property type="match status" value="1"/>
</dbReference>
<protein>
    <recommendedName>
        <fullName evidence="11 15">Leucyl/phenylalanyl-tRNA--protein transferase</fullName>
        <ecNumber evidence="10 15">2.3.2.6</ecNumber>
    </recommendedName>
    <alternativeName>
        <fullName evidence="12 15">L/F-transferase</fullName>
    </alternativeName>
    <alternativeName>
        <fullName evidence="13 15">Leucyltransferase</fullName>
    </alternativeName>
    <alternativeName>
        <fullName evidence="14 15">Phenyalanyltransferase</fullName>
    </alternativeName>
</protein>
<dbReference type="FunFam" id="3.30.70.3550:FF:000001">
    <property type="entry name" value="Leucyl/phenylalanyl-tRNA--protein transferase"/>
    <property type="match status" value="1"/>
</dbReference>
<dbReference type="InterPro" id="IPR016181">
    <property type="entry name" value="Acyl_CoA_acyltransferase"/>
</dbReference>
<comment type="function">
    <text evidence="8 15">Functions in the N-end rule pathway of protein degradation where it conjugates Leu, Phe and, less efficiently, Met from aminoacyl-tRNAs to the N-termini of proteins containing an N-terminal arginine or lysine.</text>
</comment>
<evidence type="ECO:0000256" key="4">
    <source>
        <dbReference type="ARBA" id="ARBA00023315"/>
    </source>
</evidence>
<comment type="subcellular location">
    <subcellularLocation>
        <location evidence="1 15">Cytoplasm</location>
    </subcellularLocation>
</comment>
<evidence type="ECO:0000256" key="5">
    <source>
        <dbReference type="ARBA" id="ARBA00050607"/>
    </source>
</evidence>
<dbReference type="PANTHER" id="PTHR30098:SF2">
    <property type="entry name" value="LEUCYL_PHENYLALANYL-TRNA--PROTEIN TRANSFERASE"/>
    <property type="match status" value="1"/>
</dbReference>
<evidence type="ECO:0000256" key="1">
    <source>
        <dbReference type="ARBA" id="ARBA00004496"/>
    </source>
</evidence>
<comment type="catalytic activity">
    <reaction evidence="5 15">
        <text>L-phenylalanyl-tRNA(Phe) + an N-terminal L-alpha-aminoacyl-[protein] = an N-terminal L-phenylalanyl-L-alpha-aminoacyl-[protein] + tRNA(Phe)</text>
        <dbReference type="Rhea" id="RHEA:43632"/>
        <dbReference type="Rhea" id="RHEA-COMP:9668"/>
        <dbReference type="Rhea" id="RHEA-COMP:9699"/>
        <dbReference type="Rhea" id="RHEA-COMP:10636"/>
        <dbReference type="Rhea" id="RHEA-COMP:10637"/>
        <dbReference type="ChEBI" id="CHEBI:78442"/>
        <dbReference type="ChEBI" id="CHEBI:78531"/>
        <dbReference type="ChEBI" id="CHEBI:78597"/>
        <dbReference type="ChEBI" id="CHEBI:83561"/>
        <dbReference type="EC" id="2.3.2.6"/>
    </reaction>
</comment>
<evidence type="ECO:0000256" key="8">
    <source>
        <dbReference type="ARBA" id="ARBA00054043"/>
    </source>
</evidence>
<dbReference type="Proteomes" id="UP001177597">
    <property type="component" value="Chromosome"/>
</dbReference>
<dbReference type="PANTHER" id="PTHR30098">
    <property type="entry name" value="LEUCYL/PHENYLALANYL-TRNA--PROTEIN TRANSFERASE"/>
    <property type="match status" value="1"/>
</dbReference>
<dbReference type="InterPro" id="IPR042203">
    <property type="entry name" value="Leu/Phe-tRNA_Trfase_C"/>
</dbReference>
<reference evidence="16" key="1">
    <citation type="submission" date="2023-04" db="EMBL/GenBank/DDBJ databases">
        <title>Genome dynamics across the evolutionary transition to endosymbiosis.</title>
        <authorList>
            <person name="Siozios S."/>
            <person name="Nadal-Jimenez P."/>
            <person name="Azagi T."/>
            <person name="Sprong H."/>
            <person name="Frost C.L."/>
            <person name="Parratt S.R."/>
            <person name="Taylor G."/>
            <person name="Brettell L."/>
            <person name="Lew K.C."/>
            <person name="Croft L."/>
            <person name="King K.C."/>
            <person name="Brockhurst M.A."/>
            <person name="Hypsa V."/>
            <person name="Novakova E."/>
            <person name="Darby A.C."/>
            <person name="Hurst G.D.D."/>
        </authorList>
    </citation>
    <scope>NUCLEOTIDE SEQUENCE</scope>
    <source>
        <strain evidence="16">AIh</strain>
    </source>
</reference>
<keyword evidence="2 15" id="KW-0963">Cytoplasm</keyword>
<evidence type="ECO:0000313" key="17">
    <source>
        <dbReference type="Proteomes" id="UP001177597"/>
    </source>
</evidence>
<comment type="similarity">
    <text evidence="9 15">Belongs to the L/F-transferase family.</text>
</comment>
<name>A0AA95GCE5_9GAMM</name>
<evidence type="ECO:0000256" key="14">
    <source>
        <dbReference type="ARBA" id="ARBA00083640"/>
    </source>
</evidence>
<evidence type="ECO:0000256" key="15">
    <source>
        <dbReference type="HAMAP-Rule" id="MF_00688"/>
    </source>
</evidence>
<dbReference type="RefSeq" id="WP_280629718.1">
    <property type="nucleotide sequence ID" value="NZ_CP123498.1"/>
</dbReference>
<evidence type="ECO:0000256" key="3">
    <source>
        <dbReference type="ARBA" id="ARBA00022679"/>
    </source>
</evidence>
<organism evidence="16 17">
    <name type="scientific">Arsenophonus nasoniae</name>
    <name type="common">son-killer infecting Nasonia vitripennis</name>
    <dbReference type="NCBI Taxonomy" id="638"/>
    <lineage>
        <taxon>Bacteria</taxon>
        <taxon>Pseudomonadati</taxon>
        <taxon>Pseudomonadota</taxon>
        <taxon>Gammaproteobacteria</taxon>
        <taxon>Enterobacterales</taxon>
        <taxon>Morganellaceae</taxon>
        <taxon>Arsenophonus</taxon>
    </lineage>
</organism>
<evidence type="ECO:0000313" key="16">
    <source>
        <dbReference type="EMBL" id="WGL96132.1"/>
    </source>
</evidence>
<sequence>MFQLDEGSYLFPAPEYALSDPNGLLAIGGDLAVGRLQAAYYEGIFPWFNPTEIPLWWSPDPRAVLLPAEIHISRTTKKRMRKTPYVITLNHDFEQVIAGCAQRQEGTWITHQIIEAYTALHQLGVAHSVEVWHNTKLIGGLYGVNVGKIFCGESMFSRVSDGSKYALIAFYHHFLRFGGKLFDCQIINAYTASLGVREIPRIQFLNYLYQYRDQPLDKTCWQKQTITLPKTEETNHFG</sequence>
<dbReference type="EC" id="2.3.2.6" evidence="10 15"/>
<keyword evidence="3 15" id="KW-0808">Transferase</keyword>
<evidence type="ECO:0000256" key="6">
    <source>
        <dbReference type="ARBA" id="ARBA00050652"/>
    </source>
</evidence>
<evidence type="ECO:0000256" key="11">
    <source>
        <dbReference type="ARBA" id="ARBA00074372"/>
    </source>
</evidence>
<dbReference type="Pfam" id="PF03588">
    <property type="entry name" value="Leu_Phe_trans"/>
    <property type="match status" value="1"/>
</dbReference>
<dbReference type="EMBL" id="CP123498">
    <property type="protein sequence ID" value="WGL96132.1"/>
    <property type="molecule type" value="Genomic_DNA"/>
</dbReference>
<accession>A0AA95GCE5</accession>
<dbReference type="InterPro" id="IPR042221">
    <property type="entry name" value="Leu/Phe-tRNA_Trfase_N"/>
</dbReference>
<evidence type="ECO:0000256" key="9">
    <source>
        <dbReference type="ARBA" id="ARBA00061535"/>
    </source>
</evidence>